<comment type="caution">
    <text evidence="1">The sequence shown here is derived from an EMBL/GenBank/DDBJ whole genome shotgun (WGS) entry which is preliminary data.</text>
</comment>
<sequence>MKIKMTNSEFAREEGTFLKASYMVQDAYPKMKNTERFTEFQATTRQASKWRMKKGIAYKTAHNIPLNLKEDKPK</sequence>
<accession>A0A0F9L095</accession>
<proteinExistence type="predicted"/>
<dbReference type="AlphaFoldDB" id="A0A0F9L095"/>
<name>A0A0F9L095_9ZZZZ</name>
<organism evidence="1">
    <name type="scientific">marine sediment metagenome</name>
    <dbReference type="NCBI Taxonomy" id="412755"/>
    <lineage>
        <taxon>unclassified sequences</taxon>
        <taxon>metagenomes</taxon>
        <taxon>ecological metagenomes</taxon>
    </lineage>
</organism>
<protein>
    <submittedName>
        <fullName evidence="1">Uncharacterized protein</fullName>
    </submittedName>
</protein>
<evidence type="ECO:0000313" key="1">
    <source>
        <dbReference type="EMBL" id="KKM21240.1"/>
    </source>
</evidence>
<reference evidence="1" key="1">
    <citation type="journal article" date="2015" name="Nature">
        <title>Complex archaea that bridge the gap between prokaryotes and eukaryotes.</title>
        <authorList>
            <person name="Spang A."/>
            <person name="Saw J.H."/>
            <person name="Jorgensen S.L."/>
            <person name="Zaremba-Niedzwiedzka K."/>
            <person name="Martijn J."/>
            <person name="Lind A.E."/>
            <person name="van Eijk R."/>
            <person name="Schleper C."/>
            <person name="Guy L."/>
            <person name="Ettema T.J."/>
        </authorList>
    </citation>
    <scope>NUCLEOTIDE SEQUENCE</scope>
</reference>
<gene>
    <name evidence="1" type="ORF">LCGC14_1637470</name>
</gene>
<dbReference type="EMBL" id="LAZR01013592">
    <property type="protein sequence ID" value="KKM21240.1"/>
    <property type="molecule type" value="Genomic_DNA"/>
</dbReference>